<organism evidence="3 4">
    <name type="scientific">Lactobacillus amylovorus subsp. animalium</name>
    <dbReference type="NCBI Taxonomy" id="3378536"/>
    <lineage>
        <taxon>Bacteria</taxon>
        <taxon>Bacillati</taxon>
        <taxon>Bacillota</taxon>
        <taxon>Bacilli</taxon>
        <taxon>Lactobacillales</taxon>
        <taxon>Lactobacillaceae</taxon>
        <taxon>Lactobacillus</taxon>
    </lineage>
</organism>
<dbReference type="AlphaFoldDB" id="A0ABC9VKC5"/>
<dbReference type="GO" id="GO:0003677">
    <property type="term" value="F:DNA binding"/>
    <property type="evidence" value="ECO:0007669"/>
    <property type="project" value="UniProtKB-KW"/>
</dbReference>
<dbReference type="InterPro" id="IPR003313">
    <property type="entry name" value="AraC-bd"/>
</dbReference>
<dbReference type="Gene3D" id="2.60.120.10">
    <property type="entry name" value="Jelly Rolls"/>
    <property type="match status" value="1"/>
</dbReference>
<evidence type="ECO:0000256" key="1">
    <source>
        <dbReference type="ARBA" id="ARBA00023125"/>
    </source>
</evidence>
<reference evidence="4" key="2">
    <citation type="submission" date="2024-01" db="EMBL/GenBank/DDBJ databases">
        <title>Draft genome sequence of Lactobacillus amylovorus strain TKL145.</title>
        <authorList>
            <person name="Tohno M."/>
            <person name="Tanizawa Y."/>
        </authorList>
    </citation>
    <scope>NUCLEOTIDE SEQUENCE [LARGE SCALE GENOMIC DNA]</scope>
    <source>
        <strain evidence="4">TKL145</strain>
    </source>
</reference>
<dbReference type="EMBL" id="BAAAAK010000003">
    <property type="protein sequence ID" value="GAA0042045.1"/>
    <property type="molecule type" value="Genomic_DNA"/>
</dbReference>
<dbReference type="RefSeq" id="WP_353302541.1">
    <property type="nucleotide sequence ID" value="NZ_BAAAAK010000003.1"/>
</dbReference>
<dbReference type="SUPFAM" id="SSF51182">
    <property type="entry name" value="RmlC-like cupins"/>
    <property type="match status" value="1"/>
</dbReference>
<evidence type="ECO:0000313" key="4">
    <source>
        <dbReference type="Proteomes" id="UP001437574"/>
    </source>
</evidence>
<sequence length="175" mass="20561">MIKQAVLDKLSALTEIEKEQQKTGQFVNDLSPYTLIKTADKRVVNKRLLSHHSIYLSKHNRLAPYPLHSHQFVEINYMLKGECDELVEGEPIHLKEGNVLMMDIGYHHSISTLHENDLMINLNFNNKNISFKFWDETHKKDSFIYQYIFNISVQNHNKQKFILFPKNADITDTMD</sequence>
<dbReference type="InterPro" id="IPR011051">
    <property type="entry name" value="RmlC_Cupin_sf"/>
</dbReference>
<comment type="caution">
    <text evidence="3">The sequence shown here is derived from an EMBL/GenBank/DDBJ whole genome shotgun (WGS) entry which is preliminary data.</text>
</comment>
<keyword evidence="1" id="KW-0238">DNA-binding</keyword>
<protein>
    <recommendedName>
        <fullName evidence="2">AraC-type arabinose-binding/dimerisation domain-containing protein</fullName>
    </recommendedName>
</protein>
<evidence type="ECO:0000313" key="3">
    <source>
        <dbReference type="EMBL" id="GAA0042045.1"/>
    </source>
</evidence>
<dbReference type="InterPro" id="IPR014710">
    <property type="entry name" value="RmlC-like_jellyroll"/>
</dbReference>
<dbReference type="Pfam" id="PF02311">
    <property type="entry name" value="AraC_binding"/>
    <property type="match status" value="1"/>
</dbReference>
<name>A0ABC9VKC5_LACAM</name>
<feature type="domain" description="AraC-type arabinose-binding/dimerisation" evidence="2">
    <location>
        <begin position="55"/>
        <end position="113"/>
    </location>
</feature>
<evidence type="ECO:0000259" key="2">
    <source>
        <dbReference type="Pfam" id="PF02311"/>
    </source>
</evidence>
<dbReference type="Proteomes" id="UP001437574">
    <property type="component" value="Unassembled WGS sequence"/>
</dbReference>
<proteinExistence type="predicted"/>
<gene>
    <name evidence="3" type="ORF">LATKL145_04550</name>
</gene>
<accession>A0ABC9VKC5</accession>
<reference evidence="3 4" key="1">
    <citation type="journal article" date="2024" name="Int. J. Syst. Evol. Microbiol.">
        <title>Proposal of Lactobacillus amylovorus subsp. animalis subsp. nov. and an emended description of Lactobacillus amylovorus.</title>
        <authorList>
            <person name="Yamane K."/>
            <person name="Tanizawa Y."/>
            <person name="Kobayashi H."/>
            <person name="Kamizono T."/>
            <person name="Kojima Y."/>
            <person name="Takagi H."/>
            <person name="Tohno M."/>
        </authorList>
    </citation>
    <scope>NUCLEOTIDE SEQUENCE [LARGE SCALE GENOMIC DNA]</scope>
    <source>
        <strain evidence="3 4">TKL145</strain>
    </source>
</reference>